<evidence type="ECO:0000313" key="2">
    <source>
        <dbReference type="EMBL" id="KYG11081.1"/>
    </source>
</evidence>
<gene>
    <name evidence="2" type="ORF">BE21_08710</name>
</gene>
<protein>
    <submittedName>
        <fullName evidence="2">Uncharacterized protein</fullName>
    </submittedName>
</protein>
<comment type="caution">
    <text evidence="2">The sequence shown here is derived from an EMBL/GenBank/DDBJ whole genome shotgun (WGS) entry which is preliminary data.</text>
</comment>
<evidence type="ECO:0000256" key="1">
    <source>
        <dbReference type="SAM" id="MobiDB-lite"/>
    </source>
</evidence>
<dbReference type="EMBL" id="JEME01000132">
    <property type="protein sequence ID" value="KYG11081.1"/>
    <property type="molecule type" value="Genomic_DNA"/>
</dbReference>
<reference evidence="2 3" key="1">
    <citation type="submission" date="2014-02" db="EMBL/GenBank/DDBJ databases">
        <title>The small core and large imbalanced accessory genome model reveals a collaborative survival strategy of Sorangium cellulosum strains in nature.</title>
        <authorList>
            <person name="Han K."/>
            <person name="Peng R."/>
            <person name="Blom J."/>
            <person name="Li Y.-Z."/>
        </authorList>
    </citation>
    <scope>NUCLEOTIDE SEQUENCE [LARGE SCALE GENOMIC DNA]</scope>
    <source>
        <strain evidence="2 3">So0007-03</strain>
    </source>
</reference>
<evidence type="ECO:0000313" key="3">
    <source>
        <dbReference type="Proteomes" id="UP000075502"/>
    </source>
</evidence>
<name>A0A150U2A6_SORCE</name>
<feature type="region of interest" description="Disordered" evidence="1">
    <location>
        <begin position="103"/>
        <end position="122"/>
    </location>
</feature>
<dbReference type="AlphaFoldDB" id="A0A150U2A6"/>
<dbReference type="Proteomes" id="UP000075502">
    <property type="component" value="Unassembled WGS sequence"/>
</dbReference>
<organism evidence="2 3">
    <name type="scientific">Sorangium cellulosum</name>
    <name type="common">Polyangium cellulosum</name>
    <dbReference type="NCBI Taxonomy" id="56"/>
    <lineage>
        <taxon>Bacteria</taxon>
        <taxon>Pseudomonadati</taxon>
        <taxon>Myxococcota</taxon>
        <taxon>Polyangia</taxon>
        <taxon>Polyangiales</taxon>
        <taxon>Polyangiaceae</taxon>
        <taxon>Sorangium</taxon>
    </lineage>
</organism>
<proteinExistence type="predicted"/>
<sequence length="150" mass="16126">MIGLLCPVRSALEVGAEPLGRVLDAEASAVLVNDVHEQWRRGIRVAAEREPGAQRSSDAGRERPRAGVVRLVLLVLLEAQRAAIQVDVLHLQARRLSDAGALAVQEAPQDAPAQRDRGAGQQARVLVAAEPHDGPADEYGACRVRVEPER</sequence>
<accession>A0A150U2A6</accession>